<organism evidence="2 3">
    <name type="scientific">Rubinisphaera brasiliensis (strain ATCC 49424 / DSM 5305 / JCM 21570 / IAM 15109 / NBRC 103401 / IFAM 1448)</name>
    <name type="common">Planctomyces brasiliensis</name>
    <dbReference type="NCBI Taxonomy" id="756272"/>
    <lineage>
        <taxon>Bacteria</taxon>
        <taxon>Pseudomonadati</taxon>
        <taxon>Planctomycetota</taxon>
        <taxon>Planctomycetia</taxon>
        <taxon>Planctomycetales</taxon>
        <taxon>Planctomycetaceae</taxon>
        <taxon>Rubinisphaera</taxon>
    </lineage>
</organism>
<keyword evidence="3" id="KW-1185">Reference proteome</keyword>
<evidence type="ECO:0000256" key="1">
    <source>
        <dbReference type="SAM" id="MobiDB-lite"/>
    </source>
</evidence>
<sequence>MSNGNGKMPGRATRTGSSRVTKRGESGVSKRAEPKDSKRTDSLWLRGRVPSGYWDRVENRRAYMKWLGKTLGFRKAADWYNISKQDFHCNFGGGLIANYYRDSPQQAVIDYLPDHPWRGWLFRSTPQGFWQSKQNRMDYMDWLGETLGLKSLDDWYHVSRSHFHTHRGGGMLANYYGDSVFRALKEYAPRKKWLPWGFQTVPQGFWQDQKNRQAYMRWMGQQCGFERVGDWYQLNRQHFIDHRGEALFATYYKGSVLKALEDFKPNYKWSKTKLKASRR</sequence>
<dbReference type="EMBL" id="CP002546">
    <property type="protein sequence ID" value="ADY60128.1"/>
    <property type="molecule type" value="Genomic_DNA"/>
</dbReference>
<dbReference type="Proteomes" id="UP000006860">
    <property type="component" value="Chromosome"/>
</dbReference>
<protein>
    <submittedName>
        <fullName evidence="2">Uncharacterized protein</fullName>
    </submittedName>
</protein>
<name>F0SPX8_RUBBR</name>
<evidence type="ECO:0000313" key="3">
    <source>
        <dbReference type="Proteomes" id="UP000006860"/>
    </source>
</evidence>
<proteinExistence type="predicted"/>
<dbReference type="KEGG" id="pbs:Plabr_2527"/>
<dbReference type="OrthoDB" id="212430at2"/>
<reference evidence="3" key="1">
    <citation type="submission" date="2011-02" db="EMBL/GenBank/DDBJ databases">
        <title>The complete genome of Planctomyces brasiliensis DSM 5305.</title>
        <authorList>
            <person name="Lucas S."/>
            <person name="Copeland A."/>
            <person name="Lapidus A."/>
            <person name="Bruce D."/>
            <person name="Goodwin L."/>
            <person name="Pitluck S."/>
            <person name="Kyrpides N."/>
            <person name="Mavromatis K."/>
            <person name="Pagani I."/>
            <person name="Ivanova N."/>
            <person name="Ovchinnikova G."/>
            <person name="Lu M."/>
            <person name="Detter J.C."/>
            <person name="Han C."/>
            <person name="Land M."/>
            <person name="Hauser L."/>
            <person name="Markowitz V."/>
            <person name="Cheng J.-F."/>
            <person name="Hugenholtz P."/>
            <person name="Woyke T."/>
            <person name="Wu D."/>
            <person name="Tindall B."/>
            <person name="Pomrenke H.G."/>
            <person name="Brambilla E."/>
            <person name="Klenk H.-P."/>
            <person name="Eisen J.A."/>
        </authorList>
    </citation>
    <scope>NUCLEOTIDE SEQUENCE [LARGE SCALE GENOMIC DNA]</scope>
    <source>
        <strain evidence="3">ATCC 49424 / DSM 5305 / JCM 21570 / NBRC 103401 / IFAM 1448</strain>
    </source>
</reference>
<dbReference type="RefSeq" id="WP_013628852.1">
    <property type="nucleotide sequence ID" value="NC_015174.1"/>
</dbReference>
<feature type="compositionally biased region" description="Basic and acidic residues" evidence="1">
    <location>
        <begin position="22"/>
        <end position="39"/>
    </location>
</feature>
<feature type="region of interest" description="Disordered" evidence="1">
    <location>
        <begin position="1"/>
        <end position="39"/>
    </location>
</feature>
<dbReference type="AlphaFoldDB" id="F0SPX8"/>
<dbReference type="HOGENOM" id="CLU_997097_0_0_0"/>
<evidence type="ECO:0000313" key="2">
    <source>
        <dbReference type="EMBL" id="ADY60128.1"/>
    </source>
</evidence>
<accession>F0SPX8</accession>
<gene>
    <name evidence="2" type="ordered locus">Plabr_2527</name>
</gene>
<dbReference type="STRING" id="756272.Plabr_2527"/>